<evidence type="ECO:0000256" key="2">
    <source>
        <dbReference type="SAM" id="SignalP"/>
    </source>
</evidence>
<dbReference type="AlphaFoldDB" id="A0A7W8MS85"/>
<proteinExistence type="predicted"/>
<dbReference type="EMBL" id="JACHDY010000005">
    <property type="protein sequence ID" value="MBB5318701.1"/>
    <property type="molecule type" value="Genomic_DNA"/>
</dbReference>
<keyword evidence="4" id="KW-1185">Reference proteome</keyword>
<comment type="caution">
    <text evidence="3">The sequence shown here is derived from an EMBL/GenBank/DDBJ whole genome shotgun (WGS) entry which is preliminary data.</text>
</comment>
<evidence type="ECO:0000313" key="4">
    <source>
        <dbReference type="Proteomes" id="UP000568106"/>
    </source>
</evidence>
<dbReference type="Proteomes" id="UP000568106">
    <property type="component" value="Unassembled WGS sequence"/>
</dbReference>
<name>A0A7W8MS85_9BACT</name>
<feature type="signal peptide" evidence="2">
    <location>
        <begin position="1"/>
        <end position="36"/>
    </location>
</feature>
<sequence length="386" mass="40951">MTRISIMRTITQANTPSLSGLLGLALAFTSVGHALAQVQTDQQTQTAPQVQAAQPAPQPAPQSTDISQPAPDQGQISPSLVETKAAPSPTTPLPAAPAVKDKKGKQEYTGPNTVVELPPTPMLDAEGKQQQDPDGKLMFNPPIRQQRDKKGHPLFDAQNKPVMQTKSELGYDENGKKLHAPKEKPPKTVSVSISRGTLTVDGMTGKAALNYEIKDLKYVYVYVPGVGTTIISNDPFPGAVEQKKAFDDKTLTVTVGDHVLQLASDNRLLGKTPESAYVLVDRSFSVPTKFPVVGYGPIRVAPYAWPGSKENAVLTGAIEAPPLPADLRPTPLLQPCPAGQMRTAGPPVLPGQNVAPRPCVSIASVQTTATYARQAALPMGNTQASK</sequence>
<accession>A0A7W8MS85</accession>
<feature type="compositionally biased region" description="Basic and acidic residues" evidence="1">
    <location>
        <begin position="173"/>
        <end position="186"/>
    </location>
</feature>
<keyword evidence="2" id="KW-0732">Signal</keyword>
<evidence type="ECO:0000256" key="1">
    <source>
        <dbReference type="SAM" id="MobiDB-lite"/>
    </source>
</evidence>
<organism evidence="3 4">
    <name type="scientific">Tunturiibacter empetritectus</name>
    <dbReference type="NCBI Taxonomy" id="3069691"/>
    <lineage>
        <taxon>Bacteria</taxon>
        <taxon>Pseudomonadati</taxon>
        <taxon>Acidobacteriota</taxon>
        <taxon>Terriglobia</taxon>
        <taxon>Terriglobales</taxon>
        <taxon>Acidobacteriaceae</taxon>
        <taxon>Tunturiibacter</taxon>
    </lineage>
</organism>
<feature type="chain" id="PRO_5030859176" evidence="2">
    <location>
        <begin position="37"/>
        <end position="386"/>
    </location>
</feature>
<feature type="compositionally biased region" description="Low complexity" evidence="1">
    <location>
        <begin position="39"/>
        <end position="55"/>
    </location>
</feature>
<reference evidence="3" key="1">
    <citation type="submission" date="2020-08" db="EMBL/GenBank/DDBJ databases">
        <title>Genomic Encyclopedia of Type Strains, Phase IV (KMG-V): Genome sequencing to study the core and pangenomes of soil and plant-associated prokaryotes.</title>
        <authorList>
            <person name="Whitman W."/>
        </authorList>
    </citation>
    <scope>NUCLEOTIDE SEQUENCE [LARGE SCALE GENOMIC DNA]</scope>
    <source>
        <strain evidence="3">M8UP27</strain>
    </source>
</reference>
<feature type="compositionally biased region" description="Basic and acidic residues" evidence="1">
    <location>
        <begin position="125"/>
        <end position="135"/>
    </location>
</feature>
<gene>
    <name evidence="3" type="ORF">HDF09_003400</name>
</gene>
<feature type="region of interest" description="Disordered" evidence="1">
    <location>
        <begin position="39"/>
        <end position="190"/>
    </location>
</feature>
<evidence type="ECO:0000313" key="3">
    <source>
        <dbReference type="EMBL" id="MBB5318701.1"/>
    </source>
</evidence>
<protein>
    <submittedName>
        <fullName evidence="3">Uncharacterized protein</fullName>
    </submittedName>
</protein>